<proteinExistence type="predicted"/>
<keyword evidence="3" id="KW-1185">Reference proteome</keyword>
<reference evidence="2" key="1">
    <citation type="submission" date="2022-07" db="EMBL/GenBank/DDBJ databases">
        <title>Phylogenomic reconstructions and comparative analyses of Kickxellomycotina fungi.</title>
        <authorList>
            <person name="Reynolds N.K."/>
            <person name="Stajich J.E."/>
            <person name="Barry K."/>
            <person name="Grigoriev I.V."/>
            <person name="Crous P."/>
            <person name="Smith M.E."/>
        </authorList>
    </citation>
    <scope>NUCLEOTIDE SEQUENCE</scope>
    <source>
        <strain evidence="2">NBRC 105414</strain>
    </source>
</reference>
<comment type="caution">
    <text evidence="2">The sequence shown here is derived from an EMBL/GenBank/DDBJ whole genome shotgun (WGS) entry which is preliminary data.</text>
</comment>
<keyword evidence="1" id="KW-1133">Transmembrane helix</keyword>
<dbReference type="Proteomes" id="UP001140217">
    <property type="component" value="Unassembled WGS sequence"/>
</dbReference>
<organism evidence="2 3">
    <name type="scientific">Coemansia javaensis</name>
    <dbReference type="NCBI Taxonomy" id="2761396"/>
    <lineage>
        <taxon>Eukaryota</taxon>
        <taxon>Fungi</taxon>
        <taxon>Fungi incertae sedis</taxon>
        <taxon>Zoopagomycota</taxon>
        <taxon>Kickxellomycotina</taxon>
        <taxon>Kickxellomycetes</taxon>
        <taxon>Kickxellales</taxon>
        <taxon>Kickxellaceae</taxon>
        <taxon>Coemansia</taxon>
    </lineage>
</organism>
<protein>
    <submittedName>
        <fullName evidence="2">Uncharacterized protein</fullName>
    </submittedName>
</protein>
<dbReference type="EMBL" id="JANBUL010000012">
    <property type="protein sequence ID" value="KAJ2785360.1"/>
    <property type="molecule type" value="Genomic_DNA"/>
</dbReference>
<evidence type="ECO:0000256" key="1">
    <source>
        <dbReference type="SAM" id="Phobius"/>
    </source>
</evidence>
<evidence type="ECO:0000313" key="2">
    <source>
        <dbReference type="EMBL" id="KAJ2785360.1"/>
    </source>
</evidence>
<keyword evidence="1" id="KW-0812">Transmembrane</keyword>
<accession>A0A9W8LLX9</accession>
<feature type="transmembrane region" description="Helical" evidence="1">
    <location>
        <begin position="20"/>
        <end position="39"/>
    </location>
</feature>
<gene>
    <name evidence="2" type="ORF">H4R18_000571</name>
</gene>
<keyword evidence="1" id="KW-0472">Membrane</keyword>
<name>A0A9W8LLX9_9FUNG</name>
<evidence type="ECO:0000313" key="3">
    <source>
        <dbReference type="Proteomes" id="UP001140217"/>
    </source>
</evidence>
<sequence length="82" mass="8822">MASCRVKVSHQCNEEKCHSWVAIVPAFAFSTIGSILCSAPVRAASKGMVCARFPYVGQRAVRLSDTVGKSGAFKNEIQVCMV</sequence>
<dbReference type="AlphaFoldDB" id="A0A9W8LLX9"/>